<evidence type="ECO:0000256" key="2">
    <source>
        <dbReference type="ARBA" id="ARBA00022723"/>
    </source>
</evidence>
<dbReference type="InterPro" id="IPR039994">
    <property type="entry name" value="NO66-like"/>
</dbReference>
<dbReference type="GO" id="GO:0046872">
    <property type="term" value="F:metal ion binding"/>
    <property type="evidence" value="ECO:0007669"/>
    <property type="project" value="UniProtKB-KW"/>
</dbReference>
<dbReference type="PROSITE" id="PS51184">
    <property type="entry name" value="JMJC"/>
    <property type="match status" value="1"/>
</dbReference>
<dbReference type="Pfam" id="PF08007">
    <property type="entry name" value="JmjC_2"/>
    <property type="match status" value="1"/>
</dbReference>
<dbReference type="OrthoDB" id="118524at2"/>
<evidence type="ECO:0000313" key="6">
    <source>
        <dbReference type="Proteomes" id="UP000029738"/>
    </source>
</evidence>
<keyword evidence="6" id="KW-1185">Reference proteome</keyword>
<keyword evidence="3" id="KW-0408">Iron</keyword>
<dbReference type="EMBL" id="JHEG04000001">
    <property type="protein sequence ID" value="KAF3884619.1"/>
    <property type="molecule type" value="Genomic_DNA"/>
</dbReference>
<dbReference type="PANTHER" id="PTHR13096:SF8">
    <property type="entry name" value="RIBOSOMAL OXYGENASE 1"/>
    <property type="match status" value="1"/>
</dbReference>
<evidence type="ECO:0000313" key="5">
    <source>
        <dbReference type="EMBL" id="KAF3884619.1"/>
    </source>
</evidence>
<dbReference type="GO" id="GO:0032453">
    <property type="term" value="F:histone H3K4 demethylase activity"/>
    <property type="evidence" value="ECO:0007669"/>
    <property type="project" value="TreeGrafter"/>
</dbReference>
<dbReference type="InterPro" id="IPR003347">
    <property type="entry name" value="JmjC_dom"/>
</dbReference>
<evidence type="ECO:0000256" key="1">
    <source>
        <dbReference type="ARBA" id="ARBA00001954"/>
    </source>
</evidence>
<sequence length="299" mass="34463">MSNPDFDFEKLIQPIDSQTFLTNYWEQKPLVLMREDANYYVSLLSMKEIDNIICFANLRSGDIETDSLNRSSDFKYSDSHTVPSINHLYQAYSQGHTLLIHELQYHWKAIAAFCCRLEQFLNHPVNANLYLTPKNSQAYPAHFDLNDVFILQLEGAKLWRIYDSFLDLPTAAHIQAIPKKILDASPREVYLQAGDLLYLPRGFVHEVLALESSSLHLTIAIDVFKWSHLITEMLASATEQNVRFRKALPVGFLHRSEAMELMKTQLAELLQVLAANVDREDAVEQLTKRFIKEKFPLAM</sequence>
<organism evidence="5 6">
    <name type="scientific">Tolypothrix bouteillei VB521301</name>
    <dbReference type="NCBI Taxonomy" id="1479485"/>
    <lineage>
        <taxon>Bacteria</taxon>
        <taxon>Bacillati</taxon>
        <taxon>Cyanobacteriota</taxon>
        <taxon>Cyanophyceae</taxon>
        <taxon>Nostocales</taxon>
        <taxon>Tolypothrichaceae</taxon>
        <taxon>Tolypothrix</taxon>
    </lineage>
</organism>
<comment type="caution">
    <text evidence="5">The sequence shown here is derived from an EMBL/GenBank/DDBJ whole genome shotgun (WGS) entry which is preliminary data.</text>
</comment>
<comment type="cofactor">
    <cofactor evidence="1">
        <name>Fe(2+)</name>
        <dbReference type="ChEBI" id="CHEBI:29033"/>
    </cofactor>
</comment>
<dbReference type="AlphaFoldDB" id="A0A8S9SZB6"/>
<name>A0A8S9SZB6_9CYAN</name>
<proteinExistence type="predicted"/>
<keyword evidence="2" id="KW-0479">Metal-binding</keyword>
<gene>
    <name evidence="5" type="ORF">DA73_0400003355</name>
</gene>
<dbReference type="Gene3D" id="2.60.120.650">
    <property type="entry name" value="Cupin"/>
    <property type="match status" value="1"/>
</dbReference>
<dbReference type="RefSeq" id="WP_050046124.1">
    <property type="nucleotide sequence ID" value="NZ_JHEG04000001.1"/>
</dbReference>
<dbReference type="PANTHER" id="PTHR13096">
    <property type="entry name" value="MINA53 MYC INDUCED NUCLEAR ANTIGEN"/>
    <property type="match status" value="1"/>
</dbReference>
<evidence type="ECO:0000256" key="3">
    <source>
        <dbReference type="ARBA" id="ARBA00023004"/>
    </source>
</evidence>
<protein>
    <submittedName>
        <fullName evidence="5">Cupin</fullName>
    </submittedName>
</protein>
<dbReference type="Proteomes" id="UP000029738">
    <property type="component" value="Unassembled WGS sequence"/>
</dbReference>
<accession>A0A8S9SZB6</accession>
<dbReference type="SUPFAM" id="SSF51197">
    <property type="entry name" value="Clavaminate synthase-like"/>
    <property type="match status" value="1"/>
</dbReference>
<reference evidence="5" key="1">
    <citation type="journal article" date="2015" name="Genome Announc.">
        <title>Draft Genome Sequence of Tolypothrix boutellei Strain VB521301.</title>
        <authorList>
            <person name="Chandrababunaidu M.M."/>
            <person name="Singh D."/>
            <person name="Sen D."/>
            <person name="Bhan S."/>
            <person name="Das S."/>
            <person name="Gupta A."/>
            <person name="Adhikary S.P."/>
            <person name="Tripathy S."/>
        </authorList>
    </citation>
    <scope>NUCLEOTIDE SEQUENCE</scope>
    <source>
        <strain evidence="5">VB521301</strain>
    </source>
</reference>
<evidence type="ECO:0000259" key="4">
    <source>
        <dbReference type="PROSITE" id="PS51184"/>
    </source>
</evidence>
<dbReference type="GO" id="GO:0051864">
    <property type="term" value="F:histone H3K36 demethylase activity"/>
    <property type="evidence" value="ECO:0007669"/>
    <property type="project" value="TreeGrafter"/>
</dbReference>
<reference evidence="5" key="2">
    <citation type="submission" date="2019-11" db="EMBL/GenBank/DDBJ databases">
        <title>Improved Assembly of Tolypothrix boutellei genome.</title>
        <authorList>
            <person name="Sarangi A.N."/>
            <person name="Mukherjee M."/>
            <person name="Ghosh S."/>
            <person name="Singh D."/>
            <person name="Das A."/>
            <person name="Kant S."/>
            <person name="Prusty A."/>
            <person name="Tripathy S."/>
        </authorList>
    </citation>
    <scope>NUCLEOTIDE SEQUENCE</scope>
    <source>
        <strain evidence="5">VB521301</strain>
    </source>
</reference>
<feature type="domain" description="JmjC" evidence="4">
    <location>
        <begin position="83"/>
        <end position="242"/>
    </location>
</feature>